<keyword evidence="1" id="KW-1133">Transmembrane helix</keyword>
<dbReference type="Proteomes" id="UP000214646">
    <property type="component" value="Unassembled WGS sequence"/>
</dbReference>
<dbReference type="InterPro" id="IPR019734">
    <property type="entry name" value="TPR_rpt"/>
</dbReference>
<gene>
    <name evidence="2" type="ORF">FRUB_01002</name>
</gene>
<dbReference type="InterPro" id="IPR011990">
    <property type="entry name" value="TPR-like_helical_dom_sf"/>
</dbReference>
<dbReference type="OrthoDB" id="234291at2"/>
<comment type="caution">
    <text evidence="2">The sequence shown here is derived from an EMBL/GenBank/DDBJ whole genome shotgun (WGS) entry which is preliminary data.</text>
</comment>
<feature type="transmembrane region" description="Helical" evidence="1">
    <location>
        <begin position="34"/>
        <end position="55"/>
    </location>
</feature>
<feature type="transmembrane region" description="Helical" evidence="1">
    <location>
        <begin position="124"/>
        <end position="142"/>
    </location>
</feature>
<feature type="transmembrane region" description="Helical" evidence="1">
    <location>
        <begin position="149"/>
        <end position="172"/>
    </location>
</feature>
<evidence type="ECO:0000313" key="3">
    <source>
        <dbReference type="Proteomes" id="UP000214646"/>
    </source>
</evidence>
<protein>
    <recommendedName>
        <fullName evidence="4">Tetratricopeptide repeat protein</fullName>
    </recommendedName>
</protein>
<dbReference type="Gene3D" id="1.25.40.10">
    <property type="entry name" value="Tetratricopeptide repeat domain"/>
    <property type="match status" value="2"/>
</dbReference>
<evidence type="ECO:0008006" key="4">
    <source>
        <dbReference type="Google" id="ProtNLM"/>
    </source>
</evidence>
<keyword evidence="1" id="KW-0472">Membrane</keyword>
<proteinExistence type="predicted"/>
<name>A0A225E240_9BACT</name>
<dbReference type="AlphaFoldDB" id="A0A225E240"/>
<feature type="transmembrane region" description="Helical" evidence="1">
    <location>
        <begin position="12"/>
        <end position="28"/>
    </location>
</feature>
<keyword evidence="3" id="KW-1185">Reference proteome</keyword>
<feature type="transmembrane region" description="Helical" evidence="1">
    <location>
        <begin position="67"/>
        <end position="96"/>
    </location>
</feature>
<evidence type="ECO:0000313" key="2">
    <source>
        <dbReference type="EMBL" id="OWK47303.1"/>
    </source>
</evidence>
<feature type="transmembrane region" description="Helical" evidence="1">
    <location>
        <begin position="184"/>
        <end position="203"/>
    </location>
</feature>
<dbReference type="RefSeq" id="WP_088252427.1">
    <property type="nucleotide sequence ID" value="NZ_NIDE01000001.1"/>
</dbReference>
<evidence type="ECO:0000256" key="1">
    <source>
        <dbReference type="SAM" id="Phobius"/>
    </source>
</evidence>
<sequence length="837" mass="92524">MNAVLREYILKGVFLGLWAYLALLRPDWADVGRVMLWAGGGFAIGFVAGAVVQVLRGYRPLANLPGFLLLVLLDSSFFIYLGLIGGVAAGVLLYVAPEVPEANEALAAVAGGPAQVASLPGRDWLGWCALAGAVLGLLLYRLRQVNDRFWRLGLGLVLGAAIVYFAITYLGQYPPFATAEAQQVFARVLLLGLPFFYLLTFCGEAEESEVEIAALCAGLGIGLFLLRLSSNLPQYGDKLIFIVPIGLYFVYVTRVQPGLRVFKHTLRGFGNLSLGRTRNAILSFHRALQLDTRNALAAQGLWQLHRRVDVTQLDDDTVRFLNFDFCLDLAAGLIIKDRAPTESERAEATKMLDLVERQKPALLARVDYLRAVTQTHGKHFDAAAEALSRLLNPETPYQVTEIRSAVLLPAWNLALHLHPEIVKRLGVAELAKPGRRIEAIGAVERELAKQADDPVAGDLKRELYAGLSEAEFVSAAATAPPADFNYDYVEQLGLALIAETDPNRIERGMAYLRIAGRGLPQRGPTIFKTLADLATKLGHADEAHGYLGQVKRAGLTAGPANLSADQRDLYLAALKKLAEDNAARNDFAAAVDDMRLYVEGGKEDANTLRRLAELYAENKDALNALLITERGLLYAKNDPDLLAKKDSYYFSVDVDRLRTVKDKVSGWFDVAYCVRKAKQVADQKEADLDTLDYGLHLARLARVVAPENHAALLAEARLLLRKGERQQGLTILEDIREAKRGSGEEEDAWYIATRILGDLYLDELDRPDLAILCFEDYREYQRSGADTLFRLGQAYEAKGDKLAAKRAYDTVTAYPQHPRYWDATEAVRRLKEELNNK</sequence>
<accession>A0A225E240</accession>
<dbReference type="SMART" id="SM00028">
    <property type="entry name" value="TPR"/>
    <property type="match status" value="3"/>
</dbReference>
<dbReference type="EMBL" id="NIDE01000001">
    <property type="protein sequence ID" value="OWK47303.1"/>
    <property type="molecule type" value="Genomic_DNA"/>
</dbReference>
<organism evidence="2 3">
    <name type="scientific">Fimbriiglobus ruber</name>
    <dbReference type="NCBI Taxonomy" id="1908690"/>
    <lineage>
        <taxon>Bacteria</taxon>
        <taxon>Pseudomonadati</taxon>
        <taxon>Planctomycetota</taxon>
        <taxon>Planctomycetia</taxon>
        <taxon>Gemmatales</taxon>
        <taxon>Gemmataceae</taxon>
        <taxon>Fimbriiglobus</taxon>
    </lineage>
</organism>
<dbReference type="SUPFAM" id="SSF48452">
    <property type="entry name" value="TPR-like"/>
    <property type="match status" value="1"/>
</dbReference>
<feature type="transmembrane region" description="Helical" evidence="1">
    <location>
        <begin position="210"/>
        <end position="229"/>
    </location>
</feature>
<reference evidence="3" key="1">
    <citation type="submission" date="2017-06" db="EMBL/GenBank/DDBJ databases">
        <title>Genome analysis of Fimbriiglobus ruber SP5, the first member of the order Planctomycetales with confirmed chitinolytic capability.</title>
        <authorList>
            <person name="Ravin N.V."/>
            <person name="Rakitin A.L."/>
            <person name="Ivanova A.A."/>
            <person name="Beletsky A.V."/>
            <person name="Kulichevskaya I.S."/>
            <person name="Mardanov A.V."/>
            <person name="Dedysh S.N."/>
        </authorList>
    </citation>
    <scope>NUCLEOTIDE SEQUENCE [LARGE SCALE GENOMIC DNA]</scope>
    <source>
        <strain evidence="3">SP5</strain>
    </source>
</reference>
<keyword evidence="1" id="KW-0812">Transmembrane</keyword>